<dbReference type="STRING" id="858893.H6C8G8"/>
<dbReference type="HOGENOM" id="CLU_903245_0_0_1"/>
<proteinExistence type="predicted"/>
<evidence type="ECO:0000313" key="3">
    <source>
        <dbReference type="Proteomes" id="UP000007304"/>
    </source>
</evidence>
<dbReference type="InterPro" id="IPR000782">
    <property type="entry name" value="FAS1_domain"/>
</dbReference>
<keyword evidence="3" id="KW-1185">Reference proteome</keyword>
<dbReference type="SUPFAM" id="SSF82153">
    <property type="entry name" value="FAS1 domain"/>
    <property type="match status" value="1"/>
</dbReference>
<evidence type="ECO:0000259" key="1">
    <source>
        <dbReference type="PROSITE" id="PS50213"/>
    </source>
</evidence>
<dbReference type="InterPro" id="IPR050904">
    <property type="entry name" value="Adhesion/Biosynth-related"/>
</dbReference>
<dbReference type="PANTHER" id="PTHR10900">
    <property type="entry name" value="PERIOSTIN-RELATED"/>
    <property type="match status" value="1"/>
</dbReference>
<sequence length="308" mass="34016">MEALKQSTQNQPPEPDAANVAELWLYKNLASGIILIVAGYYDDDDNVTTFVSGDFNISHGPVTPLAFDKGWIYIIDNVLSIPHIFSEAVVAEDEDFNGTSFVAALDSTGLTEEFNSFHDATYFVPEDDGWALVGDTLSQLSKDNLTQLLKYHACDRILLFDDWKNGTQVTTLSGQTVTFIQTSDEEWFINNAGVSSANLITAGGLVVFIDNVLNPYSSYAPPQNGTDGEGVPAWPVNQHGSRWFAHRISHRNCCHFYIYWCCCTAEGRRDRFGCVPRLCCVDSALIAVTAHVSNGRQMQCEFAPLSTC</sequence>
<dbReference type="AlphaFoldDB" id="H6C8G8"/>
<dbReference type="InterPro" id="IPR036378">
    <property type="entry name" value="FAS1_dom_sf"/>
</dbReference>
<gene>
    <name evidence="2" type="ORF">HMPREF1120_08359</name>
</gene>
<dbReference type="Proteomes" id="UP000007304">
    <property type="component" value="Unassembled WGS sequence"/>
</dbReference>
<dbReference type="EMBL" id="JH226136">
    <property type="protein sequence ID" value="EHY60395.1"/>
    <property type="molecule type" value="Genomic_DNA"/>
</dbReference>
<dbReference type="Pfam" id="PF02469">
    <property type="entry name" value="Fasciclin"/>
    <property type="match status" value="1"/>
</dbReference>
<evidence type="ECO:0000313" key="2">
    <source>
        <dbReference type="EMBL" id="EHY60395.1"/>
    </source>
</evidence>
<dbReference type="Gene3D" id="2.30.180.10">
    <property type="entry name" value="FAS1 domain"/>
    <property type="match status" value="1"/>
</dbReference>
<dbReference type="SMART" id="SM00554">
    <property type="entry name" value="FAS1"/>
    <property type="match status" value="1"/>
</dbReference>
<dbReference type="GeneID" id="20312998"/>
<dbReference type="VEuPathDB" id="FungiDB:HMPREF1120_08359"/>
<dbReference type="OrthoDB" id="286301at2759"/>
<dbReference type="InParanoid" id="H6C8G8"/>
<feature type="domain" description="FAS1" evidence="1">
    <location>
        <begin position="85"/>
        <end position="213"/>
    </location>
</feature>
<dbReference type="RefSeq" id="XP_009160856.1">
    <property type="nucleotide sequence ID" value="XM_009162608.1"/>
</dbReference>
<dbReference type="PROSITE" id="PS50213">
    <property type="entry name" value="FAS1"/>
    <property type="match status" value="1"/>
</dbReference>
<organism evidence="2 3">
    <name type="scientific">Exophiala dermatitidis (strain ATCC 34100 / CBS 525.76 / NIH/UT8656)</name>
    <name type="common">Black yeast</name>
    <name type="synonym">Wangiella dermatitidis</name>
    <dbReference type="NCBI Taxonomy" id="858893"/>
    <lineage>
        <taxon>Eukaryota</taxon>
        <taxon>Fungi</taxon>
        <taxon>Dikarya</taxon>
        <taxon>Ascomycota</taxon>
        <taxon>Pezizomycotina</taxon>
        <taxon>Eurotiomycetes</taxon>
        <taxon>Chaetothyriomycetidae</taxon>
        <taxon>Chaetothyriales</taxon>
        <taxon>Herpotrichiellaceae</taxon>
        <taxon>Exophiala</taxon>
    </lineage>
</organism>
<dbReference type="PANTHER" id="PTHR10900:SF77">
    <property type="entry name" value="FI19380P1"/>
    <property type="match status" value="1"/>
</dbReference>
<protein>
    <recommendedName>
        <fullName evidence="1">FAS1 domain-containing protein</fullName>
    </recommendedName>
</protein>
<name>H6C8G8_EXODN</name>
<reference evidence="2" key="1">
    <citation type="submission" date="2011-07" db="EMBL/GenBank/DDBJ databases">
        <title>The Genome Sequence of Exophiala (Wangiella) dermatitidis NIH/UT8656.</title>
        <authorList>
            <consortium name="The Broad Institute Genome Sequencing Platform"/>
            <person name="Cuomo C."/>
            <person name="Wang Z."/>
            <person name="Hunicke-Smith S."/>
            <person name="Szanislo P.J."/>
            <person name="Earl A."/>
            <person name="Young S.K."/>
            <person name="Zeng Q."/>
            <person name="Gargeya S."/>
            <person name="Fitzgerald M."/>
            <person name="Haas B."/>
            <person name="Abouelleil A."/>
            <person name="Alvarado L."/>
            <person name="Arachchi H.M."/>
            <person name="Berlin A."/>
            <person name="Brown A."/>
            <person name="Chapman S.B."/>
            <person name="Chen Z."/>
            <person name="Dunbar C."/>
            <person name="Freedman E."/>
            <person name="Gearin G."/>
            <person name="Gellesch M."/>
            <person name="Goldberg J."/>
            <person name="Griggs A."/>
            <person name="Gujja S."/>
            <person name="Heiman D."/>
            <person name="Howarth C."/>
            <person name="Larson L."/>
            <person name="Lui A."/>
            <person name="MacDonald P.J.P."/>
            <person name="Montmayeur A."/>
            <person name="Murphy C."/>
            <person name="Neiman D."/>
            <person name="Pearson M."/>
            <person name="Priest M."/>
            <person name="Roberts A."/>
            <person name="Saif S."/>
            <person name="Shea T."/>
            <person name="Shenoy N."/>
            <person name="Sisk P."/>
            <person name="Stolte C."/>
            <person name="Sykes S."/>
            <person name="Wortman J."/>
            <person name="Nusbaum C."/>
            <person name="Birren B."/>
        </authorList>
    </citation>
    <scope>NUCLEOTIDE SEQUENCE</scope>
    <source>
        <strain evidence="2">NIH/UT8656</strain>
    </source>
</reference>
<accession>H6C8G8</accession>